<dbReference type="GO" id="GO:0016740">
    <property type="term" value="F:transferase activity"/>
    <property type="evidence" value="ECO:0007669"/>
    <property type="project" value="UniProtKB-KW"/>
</dbReference>
<dbReference type="SUPFAM" id="SSF89796">
    <property type="entry name" value="CoA-transferase family III (CaiB/BaiF)"/>
    <property type="match status" value="1"/>
</dbReference>
<protein>
    <submittedName>
        <fullName evidence="2">CoA transferase</fullName>
        <ecNumber evidence="2">2.8.3.-</ecNumber>
    </submittedName>
</protein>
<dbReference type="InterPro" id="IPR023606">
    <property type="entry name" value="CoA-Trfase_III_dom_1_sf"/>
</dbReference>
<dbReference type="PANTHER" id="PTHR48207:SF3">
    <property type="entry name" value="SUCCINATE--HYDROXYMETHYLGLUTARATE COA-TRANSFERASE"/>
    <property type="match status" value="1"/>
</dbReference>
<proteinExistence type="predicted"/>
<keyword evidence="3" id="KW-1185">Reference proteome</keyword>
<gene>
    <name evidence="2" type="ORF">QF205_03835</name>
</gene>
<dbReference type="EC" id="2.8.3.-" evidence="2"/>
<organism evidence="2 3">
    <name type="scientific">Luteimonas composti</name>
    <dbReference type="NCBI Taxonomy" id="398257"/>
    <lineage>
        <taxon>Bacteria</taxon>
        <taxon>Pseudomonadati</taxon>
        <taxon>Pseudomonadota</taxon>
        <taxon>Gammaproteobacteria</taxon>
        <taxon>Lysobacterales</taxon>
        <taxon>Lysobacteraceae</taxon>
        <taxon>Luteimonas</taxon>
    </lineage>
</organism>
<dbReference type="Pfam" id="PF02515">
    <property type="entry name" value="CoA_transf_3"/>
    <property type="match status" value="1"/>
</dbReference>
<dbReference type="Proteomes" id="UP001160550">
    <property type="component" value="Unassembled WGS sequence"/>
</dbReference>
<dbReference type="InterPro" id="IPR050483">
    <property type="entry name" value="CoA-transferase_III_domain"/>
</dbReference>
<evidence type="ECO:0000256" key="1">
    <source>
        <dbReference type="ARBA" id="ARBA00022679"/>
    </source>
</evidence>
<reference evidence="2" key="1">
    <citation type="journal article" date="2007" name="Int. J. Syst. Evol. Microbiol.">
        <title>Luteimonas composti sp. nov., a moderately thermophilic bacterium isolated from food waste.</title>
        <authorList>
            <person name="Young C.C."/>
            <person name="Kampfer P."/>
            <person name="Chen W.M."/>
            <person name="Yen W.S."/>
            <person name="Arun A.B."/>
            <person name="Lai W.A."/>
            <person name="Shen F.T."/>
            <person name="Rekha P.D."/>
            <person name="Lin K.Y."/>
            <person name="Chou J.H."/>
        </authorList>
    </citation>
    <scope>NUCLEOTIDE SEQUENCE</scope>
    <source>
        <strain evidence="2">CC-YY355</strain>
    </source>
</reference>
<keyword evidence="1 2" id="KW-0808">Transferase</keyword>
<sequence length="401" mass="43784">MSLHGEAGTGALAGLKVVEMGQLIAGPFCGQLLGDQGAEVVKIEPPGKGDPMRLWGRGDYPLWWEVVARNKKSVSLDLRIAEGQELAKRLISQADVLIENFRPGTLEKWGLSPERLHADNPGLVIVRVSGYGQDGPYAQRAGFGGIGEAMGGWRYIVGDPDRAPSRMGISIGDTLAATYGCLGALAALRHRDLTGKGQVVDSSLYESVLQVMESLIPDYTVMEYIRERSGSVLPGIAPSNVYPALDGEYMIAANQDTVFGRLCRAMGMPELAEHPDYVNHVERGRHQSELDDVIRAWTKTKTVEELETLMIEAGVPAGRIYRAPEMLADPHFAARESIISMDHPRWGRMSMQNVFPRLSLTPGSVKAIAPQRVGQHNSEIYGDWLRLSTAELDDLASRGVI</sequence>
<dbReference type="Gene3D" id="3.30.1540.10">
    <property type="entry name" value="formyl-coa transferase, domain 3"/>
    <property type="match status" value="1"/>
</dbReference>
<dbReference type="Gene3D" id="3.40.50.10540">
    <property type="entry name" value="Crotonobetainyl-coa:carnitine coa-transferase, domain 1"/>
    <property type="match status" value="1"/>
</dbReference>
<evidence type="ECO:0000313" key="3">
    <source>
        <dbReference type="Proteomes" id="UP001160550"/>
    </source>
</evidence>
<evidence type="ECO:0000313" key="2">
    <source>
        <dbReference type="EMBL" id="MDH7452214.1"/>
    </source>
</evidence>
<dbReference type="InterPro" id="IPR003673">
    <property type="entry name" value="CoA-Trfase_fam_III"/>
</dbReference>
<dbReference type="RefSeq" id="WP_280941415.1">
    <property type="nucleotide sequence ID" value="NZ_JARYGX010000009.1"/>
</dbReference>
<accession>A0ABT6MP52</accession>
<dbReference type="PANTHER" id="PTHR48207">
    <property type="entry name" value="SUCCINATE--HYDROXYMETHYLGLUTARATE COA-TRANSFERASE"/>
    <property type="match status" value="1"/>
</dbReference>
<reference evidence="2" key="2">
    <citation type="submission" date="2023-04" db="EMBL/GenBank/DDBJ databases">
        <authorList>
            <person name="Sun J.-Q."/>
        </authorList>
    </citation>
    <scope>NUCLEOTIDE SEQUENCE</scope>
    <source>
        <strain evidence="2">CC-YY355</strain>
    </source>
</reference>
<dbReference type="EMBL" id="JARYGX010000009">
    <property type="protein sequence ID" value="MDH7452214.1"/>
    <property type="molecule type" value="Genomic_DNA"/>
</dbReference>
<comment type="caution">
    <text evidence="2">The sequence shown here is derived from an EMBL/GenBank/DDBJ whole genome shotgun (WGS) entry which is preliminary data.</text>
</comment>
<dbReference type="InterPro" id="IPR044855">
    <property type="entry name" value="CoA-Trfase_III_dom3_sf"/>
</dbReference>
<name>A0ABT6MP52_9GAMM</name>